<evidence type="ECO:0000256" key="2">
    <source>
        <dbReference type="ARBA" id="ARBA00022448"/>
    </source>
</evidence>
<comment type="subcellular location">
    <subcellularLocation>
        <location evidence="1 8">Cell outer membrane</location>
        <topology evidence="1 8">Multi-pass membrane protein</topology>
    </subcellularLocation>
</comment>
<comment type="caution">
    <text evidence="13">The sequence shown here is derived from an EMBL/GenBank/DDBJ whole genome shotgun (WGS) entry which is preliminary data.</text>
</comment>
<comment type="similarity">
    <text evidence="8 9">Belongs to the TonB-dependent receptor family.</text>
</comment>
<evidence type="ECO:0000313" key="13">
    <source>
        <dbReference type="EMBL" id="RKE79750.1"/>
    </source>
</evidence>
<keyword evidence="10" id="KW-0732">Signal</keyword>
<evidence type="ECO:0000256" key="9">
    <source>
        <dbReference type="RuleBase" id="RU003357"/>
    </source>
</evidence>
<sequence>MRNYNVLKIAPAFLLLGSMLHAQQNDSVKKETEIEQVVLIGYGKQKKSDLTGSITSVTEKDFNKGAMVSADQLIMGKAAGVRITNTGGNPNAAPNIVIRGGGSLSASNQPLIVIDGVPIAIDNPAGISNPLLLVNPNDIESFSILKDASATAIYGSRASAGVIIITTKKGTSGKPKFSYNANVSLGEVYKYMNVMSSDEFVRFVTENLPNDAWKLGVGGSAPVRDANGNITSPAVMGKIYSTDWQKEVLRNSLSTDHVFSASASLPDGTPIRASLGYNRAEGVVKMNDLDRYTASIKITPIFFDKHLKIDINSKSIWVKQNAIDEGSVLGAAIAMDPTKPVYAVDDSPASTRFGGYYQYLSPETNATTGEVLRYLKAGSSNPVADLFQRSKPQSTSRYLNNIEFDYKTHFLPDLRAVVNLGYDYSVTKLRESFAYNSISQYNTYSPLRPYPNDYFFYNGFETGEDQTMKNKLLDAYLVYNKVSTDSFISNFLIQGGYSYQDFVNDGSKIRTRLKPGTQELEYFTDIESVYYNRYNLQSFFGRSNIDILDKYLFTVTFRADASSLFQGLNKTWGYFPAVGFAWKASSEEWIKNLNLFSELKLRAGWGLTGQQNIQNVVGYYPSRPLFIVGSSVGQYLGGLNTYTAAPFNNELTWEKAETYNVGIDFSSKNRRISGTVEYYNRRMTDLLARVTYPAGQFLTNTFVKNTGEMVSKGFEASLTITPVKTMDFTWDLNGNIAYNDSKIDNLEGQRFVSALQDQNLPSGTGAVIRQHFVGYQPASAYVYQQVYDQNGNPLQNVFVDRNGDGIINDSDRYILEIAPKTTFGFGTNLAYKNWDLSASFHGQIGGMVHNSRKLSQGFIEQAATSDGLALNNLVNFYDGMSSFNFVTRPNDQMQLSDYFYEDASFLRCDNITLGYRFNKLLGFNSVRIYGTVNNAFIVTKYTGQDPETPSTFDNNIYPRPRIYTFGFNLNF</sequence>
<evidence type="ECO:0000256" key="10">
    <source>
        <dbReference type="SAM" id="SignalP"/>
    </source>
</evidence>
<evidence type="ECO:0000256" key="5">
    <source>
        <dbReference type="ARBA" id="ARBA00023077"/>
    </source>
</evidence>
<dbReference type="Gene3D" id="2.170.130.10">
    <property type="entry name" value="TonB-dependent receptor, plug domain"/>
    <property type="match status" value="1"/>
</dbReference>
<dbReference type="NCBIfam" id="TIGR04056">
    <property type="entry name" value="OMP_RagA_SusC"/>
    <property type="match status" value="1"/>
</dbReference>
<dbReference type="Pfam" id="PF07715">
    <property type="entry name" value="Plug"/>
    <property type="match status" value="1"/>
</dbReference>
<keyword evidence="4 8" id="KW-0812">Transmembrane</keyword>
<reference evidence="13 14" key="1">
    <citation type="submission" date="2018-09" db="EMBL/GenBank/DDBJ databases">
        <title>Genomic Encyclopedia of Archaeal and Bacterial Type Strains, Phase II (KMG-II): from individual species to whole genera.</title>
        <authorList>
            <person name="Goeker M."/>
        </authorList>
    </citation>
    <scope>NUCLEOTIDE SEQUENCE [LARGE SCALE GENOMIC DNA]</scope>
    <source>
        <strain evidence="13 14">DSM 27620</strain>
    </source>
</reference>
<feature type="domain" description="TonB-dependent receptor plug" evidence="12">
    <location>
        <begin position="47"/>
        <end position="162"/>
    </location>
</feature>
<evidence type="ECO:0000256" key="4">
    <source>
        <dbReference type="ARBA" id="ARBA00022692"/>
    </source>
</evidence>
<keyword evidence="6 8" id="KW-0472">Membrane</keyword>
<keyword evidence="13" id="KW-0675">Receptor</keyword>
<evidence type="ECO:0000256" key="7">
    <source>
        <dbReference type="ARBA" id="ARBA00023237"/>
    </source>
</evidence>
<feature type="domain" description="TonB-dependent receptor-like beta-barrel" evidence="11">
    <location>
        <begin position="350"/>
        <end position="934"/>
    </location>
</feature>
<evidence type="ECO:0000259" key="12">
    <source>
        <dbReference type="Pfam" id="PF07715"/>
    </source>
</evidence>
<dbReference type="EMBL" id="RAQH01000010">
    <property type="protein sequence ID" value="RKE79750.1"/>
    <property type="molecule type" value="Genomic_DNA"/>
</dbReference>
<dbReference type="Pfam" id="PF00593">
    <property type="entry name" value="TonB_dep_Rec_b-barrel"/>
    <property type="match status" value="1"/>
</dbReference>
<proteinExistence type="inferred from homology"/>
<keyword evidence="2 8" id="KW-0813">Transport</keyword>
<dbReference type="InterPro" id="IPR000531">
    <property type="entry name" value="Beta-barrel_TonB"/>
</dbReference>
<accession>A0A420CMW5</accession>
<feature type="chain" id="PRO_5019457238" evidence="10">
    <location>
        <begin position="23"/>
        <end position="971"/>
    </location>
</feature>
<name>A0A420CMW5_9FLAO</name>
<gene>
    <name evidence="13" type="ORF">BXY58_3121</name>
</gene>
<evidence type="ECO:0000313" key="14">
    <source>
        <dbReference type="Proteomes" id="UP000285906"/>
    </source>
</evidence>
<dbReference type="InterPro" id="IPR037066">
    <property type="entry name" value="Plug_dom_sf"/>
</dbReference>
<dbReference type="PROSITE" id="PS52016">
    <property type="entry name" value="TONB_DEPENDENT_REC_3"/>
    <property type="match status" value="1"/>
</dbReference>
<dbReference type="OrthoDB" id="9768177at2"/>
<dbReference type="Proteomes" id="UP000285906">
    <property type="component" value="Unassembled WGS sequence"/>
</dbReference>
<dbReference type="InterPro" id="IPR023997">
    <property type="entry name" value="TonB-dep_OMP_SusC/RagA_CS"/>
</dbReference>
<dbReference type="InterPro" id="IPR036942">
    <property type="entry name" value="Beta-barrel_TonB_sf"/>
</dbReference>
<dbReference type="GO" id="GO:0009279">
    <property type="term" value="C:cell outer membrane"/>
    <property type="evidence" value="ECO:0007669"/>
    <property type="project" value="UniProtKB-SubCell"/>
</dbReference>
<evidence type="ECO:0000259" key="11">
    <source>
        <dbReference type="Pfam" id="PF00593"/>
    </source>
</evidence>
<evidence type="ECO:0000256" key="6">
    <source>
        <dbReference type="ARBA" id="ARBA00023136"/>
    </source>
</evidence>
<protein>
    <submittedName>
        <fullName evidence="13">Iron complex outermembrane receptor protein</fullName>
    </submittedName>
</protein>
<keyword evidence="5 9" id="KW-0798">TonB box</keyword>
<keyword evidence="7 8" id="KW-0998">Cell outer membrane</keyword>
<dbReference type="InterPro" id="IPR023996">
    <property type="entry name" value="TonB-dep_OMP_SusC/RagA"/>
</dbReference>
<dbReference type="AlphaFoldDB" id="A0A420CMW5"/>
<dbReference type="InterPro" id="IPR012910">
    <property type="entry name" value="Plug_dom"/>
</dbReference>
<feature type="signal peptide" evidence="10">
    <location>
        <begin position="1"/>
        <end position="22"/>
    </location>
</feature>
<keyword evidence="3 8" id="KW-1134">Transmembrane beta strand</keyword>
<evidence type="ECO:0000256" key="8">
    <source>
        <dbReference type="PROSITE-ProRule" id="PRU01360"/>
    </source>
</evidence>
<dbReference type="RefSeq" id="WP_147366856.1">
    <property type="nucleotide sequence ID" value="NZ_BMCW01000001.1"/>
</dbReference>
<dbReference type="InterPro" id="IPR039426">
    <property type="entry name" value="TonB-dep_rcpt-like"/>
</dbReference>
<dbReference type="Gene3D" id="2.40.170.20">
    <property type="entry name" value="TonB-dependent receptor, beta-barrel domain"/>
    <property type="match status" value="1"/>
</dbReference>
<organism evidence="13 14">
    <name type="scientific">Epilithonimonas arachidiradicis</name>
    <dbReference type="NCBI Taxonomy" id="1617282"/>
    <lineage>
        <taxon>Bacteria</taxon>
        <taxon>Pseudomonadati</taxon>
        <taxon>Bacteroidota</taxon>
        <taxon>Flavobacteriia</taxon>
        <taxon>Flavobacteriales</taxon>
        <taxon>Weeksellaceae</taxon>
        <taxon>Chryseobacterium group</taxon>
        <taxon>Epilithonimonas</taxon>
    </lineage>
</organism>
<evidence type="ECO:0000256" key="1">
    <source>
        <dbReference type="ARBA" id="ARBA00004571"/>
    </source>
</evidence>
<dbReference type="SUPFAM" id="SSF56935">
    <property type="entry name" value="Porins"/>
    <property type="match status" value="1"/>
</dbReference>
<dbReference type="NCBIfam" id="TIGR04057">
    <property type="entry name" value="SusC_RagA_signa"/>
    <property type="match status" value="1"/>
</dbReference>
<evidence type="ECO:0000256" key="3">
    <source>
        <dbReference type="ARBA" id="ARBA00022452"/>
    </source>
</evidence>